<evidence type="ECO:0000313" key="3">
    <source>
        <dbReference type="Proteomes" id="UP000604046"/>
    </source>
</evidence>
<name>A0A812UW89_9DINO</name>
<gene>
    <name evidence="2" type="ORF">SNAT2548_LOCUS33240</name>
</gene>
<evidence type="ECO:0000313" key="2">
    <source>
        <dbReference type="EMBL" id="CAE7582656.1"/>
    </source>
</evidence>
<feature type="region of interest" description="Disordered" evidence="1">
    <location>
        <begin position="472"/>
        <end position="517"/>
    </location>
</feature>
<accession>A0A812UW89</accession>
<keyword evidence="3" id="KW-1185">Reference proteome</keyword>
<dbReference type="InterPro" id="IPR029063">
    <property type="entry name" value="SAM-dependent_MTases_sf"/>
</dbReference>
<dbReference type="InterPro" id="IPR043502">
    <property type="entry name" value="DNA/RNA_pol_sf"/>
</dbReference>
<evidence type="ECO:0000256" key="1">
    <source>
        <dbReference type="SAM" id="MobiDB-lite"/>
    </source>
</evidence>
<feature type="compositionally biased region" description="Low complexity" evidence="1">
    <location>
        <begin position="490"/>
        <end position="507"/>
    </location>
</feature>
<feature type="region of interest" description="Disordered" evidence="1">
    <location>
        <begin position="265"/>
        <end position="313"/>
    </location>
</feature>
<organism evidence="2 3">
    <name type="scientific">Symbiodinium natans</name>
    <dbReference type="NCBI Taxonomy" id="878477"/>
    <lineage>
        <taxon>Eukaryota</taxon>
        <taxon>Sar</taxon>
        <taxon>Alveolata</taxon>
        <taxon>Dinophyceae</taxon>
        <taxon>Suessiales</taxon>
        <taxon>Symbiodiniaceae</taxon>
        <taxon>Symbiodinium</taxon>
    </lineage>
</organism>
<protein>
    <submittedName>
        <fullName evidence="2">Uncharacterized protein</fullName>
    </submittedName>
</protein>
<dbReference type="EMBL" id="CAJNDS010002746">
    <property type="protein sequence ID" value="CAE7582656.1"/>
    <property type="molecule type" value="Genomic_DNA"/>
</dbReference>
<feature type="compositionally biased region" description="Basic residues" evidence="1">
    <location>
        <begin position="272"/>
        <end position="282"/>
    </location>
</feature>
<proteinExistence type="predicted"/>
<feature type="compositionally biased region" description="Basic and acidic residues" evidence="1">
    <location>
        <begin position="472"/>
        <end position="486"/>
    </location>
</feature>
<sequence>MAEHHEEVSGRHKDGDLGAMPSCKDDDKLSYRRSACWAGSFGKAFLARDLSNNELVVMKQVRVEKMDAKVRLVIFQKRDLEAREPDGPEEAACSGESCSKVGHQVHLKGKYKGDAAECVGEVESLVEDQEGQWIKLDLTGTPHVGLQEWRKSCQDAFYANRAPLLKSLDAGVDGLFCAREVREVDPLLEWKSNLTELRRDLEALPGLEAVARDLGYGVTGGVGNLLPPPPAQREEGESAKKPRKLRGKERVRQMVQQSTWSWAGSSLDPKFKRPKVGLKRKREQSSSSSSVSHSGSGERSEQEDLFPEESQTKHIARKCPGLLSRFAIKEAKKRLLTQVGEEAGNHAPSPVFVRYYRQVFAHSGASTPMKREYLTLATCLDSIIEGNILKCLDVGVQRLKAVEQMSLGAAAQLANRLELIPPETSVLASLEESRGAAQEHRREEKIRGSWKGKGKWESNWNRQVLEEQAFKWEKGSKSAKGKDPKGKPGGVISVGSTSESVVSVSPPEVREEPCSSLPSDLVGHVGQLGVLLGKWLDVNSHLRVGYEQSVPSKHPSTAEVFPLPMLPGGLPPEEHIWLQAAIRALNWLACGDLTLGEAPASRVQESLLTVLRESFRVERLGSHVFDSIPMEDYWKSKGVNGYGEEVIRVEGKPILGGLFGVPKNEEIGGVPVLRLIMDLRPINQLFESIAGDLHTLPMLSQLFPLEIFPNEDVLVSSEDIKAMFYIVGLPSEWRPLLAFGREVPKHLRPAGVNEPCVLTSRVLPMGFINSVSVAQSLHRSIVNRAVDELGISRDKEIRRDQSLPISALSYRVYLDNFDSLVRTNREAASLLEGSLSPLAAELRQVYGKLDVPVNEKKSNRSALQGEMQGGWIDGREGTICPKPDKFARYLRACWYLLQSKTSNLKRIQVVAGGLVYLFSYRRCLMSCLNEVWQFISSFEGNVSVWKAIPDVVKKELFCCAALAPLSYMDLRLPFDALVSASDASETGGGLSVSTGVTDMGVQAAGKLVRGSYGLACDDVQLLVISLFDGIAACRVALDVLGAQVGAYVAVEADPCAKRVVESAFASVEFVNTVDEVFFLMESVSSMSDGDLASVTRSAGILPYELDACGLTPCRRNRLFWFNWQVSSEPGVEIIRPSTSEPTDYGRIAFLLPVPPDPYLTPGWSLAGGIGQKVPAFVAAQPKAQPGLRPAGIDSCTERDLAYWEADKFRFAPYQYKYQHGLVHLKHGWRLANAYEREAMLGFPLGYTVECWPKSDRKRDPAKHDNYRLSLLGNSSSVPVIAYLLLHLLAPLKLCEDQTVNQIQKNCQPGQSKHLNSFLTRPPWTAARQGKADGNDAMLVRKLSSLMSTRGTDVLLQAGTEPARSYDRLRTSVPARLWKWATACSWKWKKGGSGEVEHINRLELRAVLTSVKWRILKAKQTRTRYLHLVDSLVSLHVINKGRSSSRKLRTILKKISAWLLLSANACVLGYVDTGQNPADAPSRRGQKRKWGSGR</sequence>
<dbReference type="OrthoDB" id="421126at2759"/>
<dbReference type="Proteomes" id="UP000604046">
    <property type="component" value="Unassembled WGS sequence"/>
</dbReference>
<feature type="compositionally biased region" description="Low complexity" evidence="1">
    <location>
        <begin position="285"/>
        <end position="295"/>
    </location>
</feature>
<dbReference type="Gene3D" id="3.40.50.150">
    <property type="entry name" value="Vaccinia Virus protein VP39"/>
    <property type="match status" value="1"/>
</dbReference>
<dbReference type="SUPFAM" id="SSF53335">
    <property type="entry name" value="S-adenosyl-L-methionine-dependent methyltransferases"/>
    <property type="match status" value="1"/>
</dbReference>
<reference evidence="2" key="1">
    <citation type="submission" date="2021-02" db="EMBL/GenBank/DDBJ databases">
        <authorList>
            <person name="Dougan E. K."/>
            <person name="Rhodes N."/>
            <person name="Thang M."/>
            <person name="Chan C."/>
        </authorList>
    </citation>
    <scope>NUCLEOTIDE SEQUENCE</scope>
</reference>
<feature type="region of interest" description="Disordered" evidence="1">
    <location>
        <begin position="221"/>
        <end position="251"/>
    </location>
</feature>
<comment type="caution">
    <text evidence="2">The sequence shown here is derived from an EMBL/GenBank/DDBJ whole genome shotgun (WGS) entry which is preliminary data.</text>
</comment>
<dbReference type="SUPFAM" id="SSF56672">
    <property type="entry name" value="DNA/RNA polymerases"/>
    <property type="match status" value="1"/>
</dbReference>